<evidence type="ECO:0000313" key="1">
    <source>
        <dbReference type="EMBL" id="KAI9922194.1"/>
    </source>
</evidence>
<proteinExistence type="predicted"/>
<sequence length="72" mass="7520">MNALKLTMLLSLILAVVATISLLATEAASMTPTSNEATVTHSALPSHRVLRAASNPKEPNCLGCKAQTAYNP</sequence>
<keyword evidence="2" id="KW-1185">Reference proteome</keyword>
<gene>
    <name evidence="1" type="ORF">PsorP6_001949</name>
</gene>
<accession>A0ACC0WTK1</accession>
<organism evidence="1 2">
    <name type="scientific">Peronosclerospora sorghi</name>
    <dbReference type="NCBI Taxonomy" id="230839"/>
    <lineage>
        <taxon>Eukaryota</taxon>
        <taxon>Sar</taxon>
        <taxon>Stramenopiles</taxon>
        <taxon>Oomycota</taxon>
        <taxon>Peronosporomycetes</taxon>
        <taxon>Peronosporales</taxon>
        <taxon>Peronosporaceae</taxon>
        <taxon>Peronosclerospora</taxon>
    </lineage>
</organism>
<protein>
    <submittedName>
        <fullName evidence="1">Uncharacterized protein</fullName>
    </submittedName>
</protein>
<reference evidence="1 2" key="1">
    <citation type="journal article" date="2022" name="bioRxiv">
        <title>The genome of the oomycete Peronosclerospora sorghi, a cosmopolitan pathogen of maize and sorghum, is inflated with dispersed pseudogenes.</title>
        <authorList>
            <person name="Fletcher K."/>
            <person name="Martin F."/>
            <person name="Isakeit T."/>
            <person name="Cavanaugh K."/>
            <person name="Magill C."/>
            <person name="Michelmore R."/>
        </authorList>
    </citation>
    <scope>NUCLEOTIDE SEQUENCE [LARGE SCALE GENOMIC DNA]</scope>
    <source>
        <strain evidence="1">P6</strain>
    </source>
</reference>
<comment type="caution">
    <text evidence="1">The sequence shown here is derived from an EMBL/GenBank/DDBJ whole genome shotgun (WGS) entry which is preliminary data.</text>
</comment>
<evidence type="ECO:0000313" key="2">
    <source>
        <dbReference type="Proteomes" id="UP001163321"/>
    </source>
</evidence>
<dbReference type="EMBL" id="CM047580">
    <property type="protein sequence ID" value="KAI9922194.1"/>
    <property type="molecule type" value="Genomic_DNA"/>
</dbReference>
<dbReference type="Proteomes" id="UP001163321">
    <property type="component" value="Chromosome 1"/>
</dbReference>
<name>A0ACC0WTK1_9STRA</name>